<dbReference type="InterPro" id="IPR036365">
    <property type="entry name" value="PGBD-like_sf"/>
</dbReference>
<dbReference type="SUPFAM" id="SSF47090">
    <property type="entry name" value="PGBD-like"/>
    <property type="match status" value="1"/>
</dbReference>
<dbReference type="Pfam" id="PF12385">
    <property type="entry name" value="Peptidase_C70"/>
    <property type="match status" value="1"/>
</dbReference>
<evidence type="ECO:0000259" key="1">
    <source>
        <dbReference type="Pfam" id="PF01471"/>
    </source>
</evidence>
<dbReference type="InterPro" id="IPR022118">
    <property type="entry name" value="Peptidase_C70_AvrRpt2"/>
</dbReference>
<proteinExistence type="predicted"/>
<dbReference type="InterPro" id="IPR002477">
    <property type="entry name" value="Peptidoglycan-bd-like"/>
</dbReference>
<reference evidence="2 3" key="1">
    <citation type="submission" date="2006-05" db="EMBL/GenBank/DDBJ databases">
        <authorList>
            <person name="King G."/>
            <person name="Ferriera S."/>
            <person name="Johnson J."/>
            <person name="Kravitz S."/>
            <person name="Beeson K."/>
            <person name="Sutton G."/>
            <person name="Rogers Y.-H."/>
            <person name="Friedman R."/>
            <person name="Frazier M."/>
            <person name="Venter J.C."/>
        </authorList>
    </citation>
    <scope>NUCLEOTIDE SEQUENCE [LARGE SCALE GENOMIC DNA]</scope>
    <source>
        <strain evidence="3">ATCC 25650 / DSM 13394 / JCM 20685 / NBRC 16684 / NCIMB 2208 / IAM 12614 / B1</strain>
    </source>
</reference>
<dbReference type="InterPro" id="IPR036366">
    <property type="entry name" value="PGBDSf"/>
</dbReference>
<comment type="caution">
    <text evidence="2">The sequence shown here is derived from an EMBL/GenBank/DDBJ whole genome shotgun (WGS) entry which is preliminary data.</text>
</comment>
<evidence type="ECO:0000313" key="3">
    <source>
        <dbReference type="Proteomes" id="UP000004848"/>
    </source>
</evidence>
<dbReference type="OrthoDB" id="1523598at2"/>
<sequence>MGRIIAQYGSKGSHVERIQKELNKFFKDEGRKPLIPDGDYGKNTKEAVIQLQKDFFLYVDGVVGEFTNAVLFKREIATLAPRPRDVTQGLSMRCWAASSESWLETRPTLTNRNQVNILNRLIALGGATPITVQRLGINVPNPFGGALRIPLGQTQWQDRLGLTPIEEPFENFYAEICASRLQQHGPLLLGVFRERGRVGHVVVMWGAGVTGSDAGIQVMDPARTPNSRFLRIAGIQAGDFMDGEHVGGTVITWIPDRTASAW</sequence>
<name>A0NME8_ROSAI</name>
<evidence type="ECO:0000313" key="2">
    <source>
        <dbReference type="EMBL" id="EAV46243.1"/>
    </source>
</evidence>
<dbReference type="AlphaFoldDB" id="A0NME8"/>
<dbReference type="Pfam" id="PF01471">
    <property type="entry name" value="PG_binding_1"/>
    <property type="match status" value="1"/>
</dbReference>
<feature type="domain" description="Peptidoglycan binding-like" evidence="1">
    <location>
        <begin position="12"/>
        <end position="71"/>
    </location>
</feature>
<accession>A0NME8</accession>
<protein>
    <recommendedName>
        <fullName evidence="1">Peptidoglycan binding-like domain-containing protein</fullName>
    </recommendedName>
</protein>
<dbReference type="RefSeq" id="WP_006931567.1">
    <property type="nucleotide sequence ID" value="NZ_AAUW01000001.1"/>
</dbReference>
<dbReference type="Gene3D" id="1.10.101.10">
    <property type="entry name" value="PGBD-like superfamily/PGBD"/>
    <property type="match status" value="1"/>
</dbReference>
<dbReference type="GeneID" id="68844779"/>
<dbReference type="EMBL" id="AAUW01000001">
    <property type="protein sequence ID" value="EAV46243.1"/>
    <property type="molecule type" value="Genomic_DNA"/>
</dbReference>
<dbReference type="Proteomes" id="UP000004848">
    <property type="component" value="Unassembled WGS sequence"/>
</dbReference>
<gene>
    <name evidence="2" type="ORF">SIAM614_10453</name>
</gene>
<organism evidence="2 3">
    <name type="scientific">Roseibium aggregatum (strain ATCC 25650 / DSM 13394 / JCM 20685 / NBRC 16684 / NCIMB 2208 / IAM 12614 / B1)</name>
    <name type="common">Stappia aggregata</name>
    <dbReference type="NCBI Taxonomy" id="384765"/>
    <lineage>
        <taxon>Bacteria</taxon>
        <taxon>Pseudomonadati</taxon>
        <taxon>Pseudomonadota</taxon>
        <taxon>Alphaproteobacteria</taxon>
        <taxon>Hyphomicrobiales</taxon>
        <taxon>Stappiaceae</taxon>
        <taxon>Roseibium</taxon>
    </lineage>
</organism>